<keyword evidence="2" id="KW-1185">Reference proteome</keyword>
<organism evidence="1 2">
    <name type="scientific">Xylaria curta</name>
    <dbReference type="NCBI Taxonomy" id="42375"/>
    <lineage>
        <taxon>Eukaryota</taxon>
        <taxon>Fungi</taxon>
        <taxon>Dikarya</taxon>
        <taxon>Ascomycota</taxon>
        <taxon>Pezizomycotina</taxon>
        <taxon>Sordariomycetes</taxon>
        <taxon>Xylariomycetidae</taxon>
        <taxon>Xylariales</taxon>
        <taxon>Xylariaceae</taxon>
        <taxon>Xylaria</taxon>
    </lineage>
</organism>
<accession>A0ACC1PBW3</accession>
<protein>
    <submittedName>
        <fullName evidence="1">Uncharacterized protein</fullName>
    </submittedName>
</protein>
<evidence type="ECO:0000313" key="2">
    <source>
        <dbReference type="Proteomes" id="UP001143856"/>
    </source>
</evidence>
<sequence length="324" mass="36940">MKLARRYGGVCMLWFGSNPVIVIGNAEDAKELLDKGSIYSDRSSQNDFRDQAWPWRLVTTGTGQQFRVLRRIYNNLLGPQQSAGFRKYQDYEAKMMLKDILEAPNEFLAHTERFAISVIFSAVYGVRLQQLDHPIMKEFYAVWEEMLHYFQPGTLLLDYFPILQKLPKSLQPWLKLATALRSRESALNRAFLKTLQSQVKENTAPDCFGSELVKIQDDEDIDDEKAMNILAMLIGAGADTTSSVLQSFFKVMALNPDAARTAREELDRVVGPSRLPTWRDEVNLPYIRALIKEVHRWAQPGVPTSCLPVDVANLRPHNIHGLLL</sequence>
<evidence type="ECO:0000313" key="1">
    <source>
        <dbReference type="EMBL" id="KAJ2989358.1"/>
    </source>
</evidence>
<dbReference type="Proteomes" id="UP001143856">
    <property type="component" value="Unassembled WGS sequence"/>
</dbReference>
<reference evidence="1" key="1">
    <citation type="submission" date="2022-10" db="EMBL/GenBank/DDBJ databases">
        <title>Genome Sequence of Xylaria curta.</title>
        <authorList>
            <person name="Buettner E."/>
        </authorList>
    </citation>
    <scope>NUCLEOTIDE SEQUENCE</scope>
    <source>
        <strain evidence="1">Babe10</strain>
    </source>
</reference>
<gene>
    <name evidence="1" type="ORF">NUW58_g3507</name>
</gene>
<comment type="caution">
    <text evidence="1">The sequence shown here is derived from an EMBL/GenBank/DDBJ whole genome shotgun (WGS) entry which is preliminary data.</text>
</comment>
<name>A0ACC1PBW3_9PEZI</name>
<proteinExistence type="predicted"/>
<dbReference type="EMBL" id="JAPDGR010000537">
    <property type="protein sequence ID" value="KAJ2989358.1"/>
    <property type="molecule type" value="Genomic_DNA"/>
</dbReference>